<dbReference type="AlphaFoldDB" id="A0A0A5G3B6"/>
<dbReference type="RefSeq" id="WP_027445126.1">
    <property type="nucleotide sequence ID" value="NZ_AULJ01000001.1"/>
</dbReference>
<name>A0A0A5G3B6_9BACI</name>
<feature type="DNA-binding region" description="H-T-H motif" evidence="5">
    <location>
        <begin position="42"/>
        <end position="61"/>
    </location>
</feature>
<feature type="domain" description="HTH tetR-type" evidence="7">
    <location>
        <begin position="19"/>
        <end position="79"/>
    </location>
</feature>
<dbReference type="PRINTS" id="PR00455">
    <property type="entry name" value="HTHTETR"/>
</dbReference>
<evidence type="ECO:0000256" key="4">
    <source>
        <dbReference type="ARBA" id="ARBA00023163"/>
    </source>
</evidence>
<dbReference type="PANTHER" id="PTHR30055:SF175">
    <property type="entry name" value="HTH-TYPE TRANSCRIPTIONAL REPRESSOR KSTR2"/>
    <property type="match status" value="1"/>
</dbReference>
<sequence length="206" mass="23656">MKAKSNRSPGRPRQNEKKQPTNQIILQSAAQLFLEKGYQEVSVDDVADHCNVTKATVYYYFGSKGDLFTETMVQMMLRIREQMDKLLHAEKPLKERIYDVTMAHLSAVGDMDMDGFTREMKNALSTEQMKKVQQAEENMYEALEEAFNESIEKGEIREVHTKFVAHSFISLLKAGHYHDANGNTIFDTTEEAAKHIIDLFWNGLVE</sequence>
<organism evidence="8 9">
    <name type="scientific">Pontibacillus marinus BH030004 = DSM 16465</name>
    <dbReference type="NCBI Taxonomy" id="1385511"/>
    <lineage>
        <taxon>Bacteria</taxon>
        <taxon>Bacillati</taxon>
        <taxon>Bacillota</taxon>
        <taxon>Bacilli</taxon>
        <taxon>Bacillales</taxon>
        <taxon>Bacillaceae</taxon>
        <taxon>Pontibacillus</taxon>
    </lineage>
</organism>
<dbReference type="InterPro" id="IPR036271">
    <property type="entry name" value="Tet_transcr_reg_TetR-rel_C_sf"/>
</dbReference>
<comment type="caution">
    <text evidence="8">The sequence shown here is derived from an EMBL/GenBank/DDBJ whole genome shotgun (WGS) entry which is preliminary data.</text>
</comment>
<evidence type="ECO:0000256" key="5">
    <source>
        <dbReference type="PROSITE-ProRule" id="PRU00335"/>
    </source>
</evidence>
<dbReference type="eggNOG" id="COG1309">
    <property type="taxonomic scope" value="Bacteria"/>
</dbReference>
<evidence type="ECO:0000256" key="6">
    <source>
        <dbReference type="SAM" id="MobiDB-lite"/>
    </source>
</evidence>
<dbReference type="Proteomes" id="UP000030403">
    <property type="component" value="Unassembled WGS sequence"/>
</dbReference>
<feature type="region of interest" description="Disordered" evidence="6">
    <location>
        <begin position="1"/>
        <end position="22"/>
    </location>
</feature>
<proteinExistence type="predicted"/>
<dbReference type="InterPro" id="IPR009057">
    <property type="entry name" value="Homeodomain-like_sf"/>
</dbReference>
<dbReference type="SUPFAM" id="SSF48498">
    <property type="entry name" value="Tetracyclin repressor-like, C-terminal domain"/>
    <property type="match status" value="1"/>
</dbReference>
<dbReference type="InterPro" id="IPR001647">
    <property type="entry name" value="HTH_TetR"/>
</dbReference>
<keyword evidence="4" id="KW-0804">Transcription</keyword>
<evidence type="ECO:0000256" key="1">
    <source>
        <dbReference type="ARBA" id="ARBA00022491"/>
    </source>
</evidence>
<evidence type="ECO:0000256" key="3">
    <source>
        <dbReference type="ARBA" id="ARBA00023125"/>
    </source>
</evidence>
<keyword evidence="9" id="KW-1185">Reference proteome</keyword>
<dbReference type="PROSITE" id="PS01081">
    <property type="entry name" value="HTH_TETR_1"/>
    <property type="match status" value="1"/>
</dbReference>
<dbReference type="GO" id="GO:0000976">
    <property type="term" value="F:transcription cis-regulatory region binding"/>
    <property type="evidence" value="ECO:0007669"/>
    <property type="project" value="TreeGrafter"/>
</dbReference>
<protein>
    <recommendedName>
        <fullName evidence="7">HTH tetR-type domain-containing protein</fullName>
    </recommendedName>
</protein>
<accession>A0A0A5G3B6</accession>
<keyword evidence="1" id="KW-0678">Repressor</keyword>
<dbReference type="GO" id="GO:0045892">
    <property type="term" value="P:negative regulation of DNA-templated transcription"/>
    <property type="evidence" value="ECO:0007669"/>
    <property type="project" value="UniProtKB-ARBA"/>
</dbReference>
<dbReference type="Pfam" id="PF00440">
    <property type="entry name" value="TetR_N"/>
    <property type="match status" value="1"/>
</dbReference>
<dbReference type="EMBL" id="AVPF01000038">
    <property type="protein sequence ID" value="KGX85633.1"/>
    <property type="molecule type" value="Genomic_DNA"/>
</dbReference>
<evidence type="ECO:0000259" key="7">
    <source>
        <dbReference type="PROSITE" id="PS50977"/>
    </source>
</evidence>
<dbReference type="GO" id="GO:0003700">
    <property type="term" value="F:DNA-binding transcription factor activity"/>
    <property type="evidence" value="ECO:0007669"/>
    <property type="project" value="TreeGrafter"/>
</dbReference>
<reference evidence="8 9" key="1">
    <citation type="submission" date="2013-08" db="EMBL/GenBank/DDBJ databases">
        <authorList>
            <person name="Huang J."/>
            <person name="Wang G."/>
        </authorList>
    </citation>
    <scope>NUCLEOTIDE SEQUENCE [LARGE SCALE GENOMIC DNA]</scope>
    <source>
        <strain evidence="8 9">BH030004</strain>
    </source>
</reference>
<evidence type="ECO:0000313" key="8">
    <source>
        <dbReference type="EMBL" id="KGX85633.1"/>
    </source>
</evidence>
<dbReference type="SUPFAM" id="SSF46689">
    <property type="entry name" value="Homeodomain-like"/>
    <property type="match status" value="1"/>
</dbReference>
<dbReference type="FunFam" id="1.10.10.60:FF:000141">
    <property type="entry name" value="TetR family transcriptional regulator"/>
    <property type="match status" value="1"/>
</dbReference>
<dbReference type="InterPro" id="IPR023772">
    <property type="entry name" value="DNA-bd_HTH_TetR-type_CS"/>
</dbReference>
<dbReference type="STRING" id="1385511.GCA_000425225_00031"/>
<dbReference type="InterPro" id="IPR050109">
    <property type="entry name" value="HTH-type_TetR-like_transc_reg"/>
</dbReference>
<keyword evidence="2" id="KW-0805">Transcription regulation</keyword>
<evidence type="ECO:0000313" key="9">
    <source>
        <dbReference type="Proteomes" id="UP000030403"/>
    </source>
</evidence>
<keyword evidence="3 5" id="KW-0238">DNA-binding</keyword>
<gene>
    <name evidence="8" type="ORF">N783_14155</name>
</gene>
<dbReference type="PROSITE" id="PS50977">
    <property type="entry name" value="HTH_TETR_2"/>
    <property type="match status" value="1"/>
</dbReference>
<evidence type="ECO:0000256" key="2">
    <source>
        <dbReference type="ARBA" id="ARBA00023015"/>
    </source>
</evidence>
<dbReference type="Gene3D" id="1.10.10.60">
    <property type="entry name" value="Homeodomain-like"/>
    <property type="match status" value="1"/>
</dbReference>
<dbReference type="Gene3D" id="1.10.357.10">
    <property type="entry name" value="Tetracycline Repressor, domain 2"/>
    <property type="match status" value="1"/>
</dbReference>
<dbReference type="PANTHER" id="PTHR30055">
    <property type="entry name" value="HTH-TYPE TRANSCRIPTIONAL REGULATOR RUTR"/>
    <property type="match status" value="1"/>
</dbReference>